<reference evidence="3 4" key="1">
    <citation type="journal article" date="2009" name="Int. J. Syst. Evol. Microbiol.">
        <title>Transfer of Teichococcus ludipueritiae and Muricoccus roseus to the genus Roseomonas, as Roseomonas ludipueritiae comb. nov. and Roseomonas rosea comb. nov., respectively, and emended description of the genus Roseomonas.</title>
        <authorList>
            <person name="Sanchez-Porro C."/>
            <person name="Gallego V."/>
            <person name="Busse H.J."/>
            <person name="Kampfer P."/>
            <person name="Ventosa A."/>
        </authorList>
    </citation>
    <scope>NUCLEOTIDE SEQUENCE [LARGE SCALE GENOMIC DNA]</scope>
    <source>
        <strain evidence="3 4">DSM 14915</strain>
    </source>
</reference>
<comment type="similarity">
    <text evidence="1">Belongs to the UPF0065 (bug) family.</text>
</comment>
<organism evidence="3 4">
    <name type="scientific">Pseudoroseomonas ludipueritiae</name>
    <dbReference type="NCBI Taxonomy" id="198093"/>
    <lineage>
        <taxon>Bacteria</taxon>
        <taxon>Pseudomonadati</taxon>
        <taxon>Pseudomonadota</taxon>
        <taxon>Alphaproteobacteria</taxon>
        <taxon>Acetobacterales</taxon>
        <taxon>Acetobacteraceae</taxon>
        <taxon>Pseudoroseomonas</taxon>
    </lineage>
</organism>
<evidence type="ECO:0000256" key="1">
    <source>
        <dbReference type="ARBA" id="ARBA00006987"/>
    </source>
</evidence>
<sequence length="335" mass="34878">MRNYFTRRQALRGAALLAGAASGSAALPGMASAQGAAWPNRPVRIVVPFPAGGTTDLLARVLAEPLQKHLGVPVVVENRAGAGGSVGADFVAKADADGYTFLMTTIGTAAINYELYKGSISYKAEDLAAVSNVANVPNVLTVASSSPIRTLQDLVASAKSKPGELTFGSSGNGSSLHLTGELLKAGAGIDLIHVPYRGSGPMLIDAIAGRVDLAIDNLPSSIGHINGGRLRAIAVTSPQRSPSLPDVPTVREAGLPSVETVAWFGVQAPVRTPRPIIDKVAAAIHTIVNEPVSRARIAEQGGEPVGDKPEEFQRLIDAEIKRWTAVIRQANVRVD</sequence>
<comment type="caution">
    <text evidence="3">The sequence shown here is derived from an EMBL/GenBank/DDBJ whole genome shotgun (WGS) entry which is preliminary data.</text>
</comment>
<evidence type="ECO:0000313" key="4">
    <source>
        <dbReference type="Proteomes" id="UP000603940"/>
    </source>
</evidence>
<keyword evidence="4" id="KW-1185">Reference proteome</keyword>
<feature type="chain" id="PRO_5046657459" evidence="2">
    <location>
        <begin position="26"/>
        <end position="335"/>
    </location>
</feature>
<keyword evidence="2" id="KW-0732">Signal</keyword>
<dbReference type="Pfam" id="PF03401">
    <property type="entry name" value="TctC"/>
    <property type="match status" value="1"/>
</dbReference>
<dbReference type="Gene3D" id="3.40.190.10">
    <property type="entry name" value="Periplasmic binding protein-like II"/>
    <property type="match status" value="1"/>
</dbReference>
<accession>A0ABR7RDR2</accession>
<dbReference type="InterPro" id="IPR006311">
    <property type="entry name" value="TAT_signal"/>
</dbReference>
<dbReference type="PANTHER" id="PTHR42928:SF5">
    <property type="entry name" value="BLR1237 PROTEIN"/>
    <property type="match status" value="1"/>
</dbReference>
<dbReference type="RefSeq" id="WP_187780984.1">
    <property type="nucleotide sequence ID" value="NZ_JACTUZ010000215.1"/>
</dbReference>
<dbReference type="CDD" id="cd13578">
    <property type="entry name" value="PBP2_Bug27"/>
    <property type="match status" value="1"/>
</dbReference>
<dbReference type="PROSITE" id="PS51318">
    <property type="entry name" value="TAT"/>
    <property type="match status" value="1"/>
</dbReference>
<dbReference type="Gene3D" id="3.40.190.150">
    <property type="entry name" value="Bordetella uptake gene, domain 1"/>
    <property type="match status" value="1"/>
</dbReference>
<feature type="signal peptide" evidence="2">
    <location>
        <begin position="1"/>
        <end position="25"/>
    </location>
</feature>
<dbReference type="Proteomes" id="UP000603940">
    <property type="component" value="Unassembled WGS sequence"/>
</dbReference>
<evidence type="ECO:0000256" key="2">
    <source>
        <dbReference type="SAM" id="SignalP"/>
    </source>
</evidence>
<dbReference type="EMBL" id="JACTUZ010000215">
    <property type="protein sequence ID" value="MBC9180004.1"/>
    <property type="molecule type" value="Genomic_DNA"/>
</dbReference>
<dbReference type="InterPro" id="IPR042100">
    <property type="entry name" value="Bug_dom1"/>
</dbReference>
<name>A0ABR7RDR2_9PROT</name>
<dbReference type="PANTHER" id="PTHR42928">
    <property type="entry name" value="TRICARBOXYLATE-BINDING PROTEIN"/>
    <property type="match status" value="1"/>
</dbReference>
<evidence type="ECO:0000313" key="3">
    <source>
        <dbReference type="EMBL" id="MBC9180004.1"/>
    </source>
</evidence>
<dbReference type="SUPFAM" id="SSF53850">
    <property type="entry name" value="Periplasmic binding protein-like II"/>
    <property type="match status" value="1"/>
</dbReference>
<proteinExistence type="inferred from homology"/>
<gene>
    <name evidence="3" type="ORF">IBL25_23955</name>
</gene>
<dbReference type="PIRSF" id="PIRSF017082">
    <property type="entry name" value="YflP"/>
    <property type="match status" value="1"/>
</dbReference>
<dbReference type="InterPro" id="IPR005064">
    <property type="entry name" value="BUG"/>
</dbReference>
<protein>
    <submittedName>
        <fullName evidence="3">Tripartite tricarboxylate transporter substrate binding protein</fullName>
    </submittedName>
</protein>